<dbReference type="PANTHER" id="PTHR24153">
    <property type="entry name" value="ESPIN"/>
    <property type="match status" value="1"/>
</dbReference>
<evidence type="ECO:0000256" key="2">
    <source>
        <dbReference type="ARBA" id="ARBA00023043"/>
    </source>
</evidence>
<dbReference type="Proteomes" id="UP001515480">
    <property type="component" value="Unassembled WGS sequence"/>
</dbReference>
<dbReference type="EMBL" id="JBGBPQ010000030">
    <property type="protein sequence ID" value="KAL1496107.1"/>
    <property type="molecule type" value="Genomic_DNA"/>
</dbReference>
<comment type="caution">
    <text evidence="4">The sequence shown here is derived from an EMBL/GenBank/DDBJ whole genome shotgun (WGS) entry which is preliminary data.</text>
</comment>
<keyword evidence="5" id="KW-1185">Reference proteome</keyword>
<dbReference type="SUPFAM" id="SSF48403">
    <property type="entry name" value="Ankyrin repeat"/>
    <property type="match status" value="1"/>
</dbReference>
<proteinExistence type="predicted"/>
<dbReference type="Pfam" id="PF13857">
    <property type="entry name" value="Ank_5"/>
    <property type="match status" value="1"/>
</dbReference>
<sequence>MLLRAGKRASESEVTALLADQVNKKDKDGRLPLHIAVDEGKSEGVVTALLAAFPEAVKEKDKDGSLPLHIAIDKGASEGVVTALLAAFPEAVKEKDEDGRLPLRIAIDKGASEGVVTALLAAFPEAAKEKGKDWSLPLHIAIDNRASEGVVTALLATFPEAVKEKDGDGRLPLRIAIDKGASEGVVTALLAAFPEAVKEKGKLDGRLPLRIAIGIGASEGAVTALLAAFPEAVKEKDGRGGLPLHIAIDNRASEGVVTALLAADIRVFLAEPARSHAFSWTHCVSTPSPLCVLAVQRVLSTGPAGFGYGKHIVTLAEVVDEQGRAAIDIVSRGAKQAIHEHLLFCGRYQLHFGPPEHRSATSVVLRARDNAASLTDYGAVFDKFDANPKDGILNTTEMNLVAVELGLDALLFIEKGADATNIGVSRDAFVATCKRLLGDGPREVVLKLMQDETQWKRESWHGVI</sequence>
<evidence type="ECO:0000256" key="3">
    <source>
        <dbReference type="PROSITE-ProRule" id="PRU00023"/>
    </source>
</evidence>
<dbReference type="InterPro" id="IPR002110">
    <property type="entry name" value="Ankyrin_rpt"/>
</dbReference>
<organism evidence="4 5">
    <name type="scientific">Prymnesium parvum</name>
    <name type="common">Toxic golden alga</name>
    <dbReference type="NCBI Taxonomy" id="97485"/>
    <lineage>
        <taxon>Eukaryota</taxon>
        <taxon>Haptista</taxon>
        <taxon>Haptophyta</taxon>
        <taxon>Prymnesiophyceae</taxon>
        <taxon>Prymnesiales</taxon>
        <taxon>Prymnesiaceae</taxon>
        <taxon>Prymnesium</taxon>
    </lineage>
</organism>
<dbReference type="SMART" id="SM00248">
    <property type="entry name" value="ANK"/>
    <property type="match status" value="6"/>
</dbReference>
<accession>A0AB34IEB1</accession>
<dbReference type="GO" id="GO:0051017">
    <property type="term" value="P:actin filament bundle assembly"/>
    <property type="evidence" value="ECO:0007669"/>
    <property type="project" value="TreeGrafter"/>
</dbReference>
<reference evidence="4 5" key="1">
    <citation type="journal article" date="2024" name="Science">
        <title>Giant polyketide synthase enzymes in the biosynthesis of giant marine polyether toxins.</title>
        <authorList>
            <person name="Fallon T.R."/>
            <person name="Shende V.V."/>
            <person name="Wierzbicki I.H."/>
            <person name="Pendleton A.L."/>
            <person name="Watervoot N.F."/>
            <person name="Auber R.P."/>
            <person name="Gonzalez D.J."/>
            <person name="Wisecaver J.H."/>
            <person name="Moore B.S."/>
        </authorList>
    </citation>
    <scope>NUCLEOTIDE SEQUENCE [LARGE SCALE GENOMIC DNA]</scope>
    <source>
        <strain evidence="4 5">12B1</strain>
    </source>
</reference>
<dbReference type="PROSITE" id="PS50297">
    <property type="entry name" value="ANK_REP_REGION"/>
    <property type="match status" value="1"/>
</dbReference>
<evidence type="ECO:0000313" key="4">
    <source>
        <dbReference type="EMBL" id="KAL1496107.1"/>
    </source>
</evidence>
<evidence type="ECO:0000313" key="5">
    <source>
        <dbReference type="Proteomes" id="UP001515480"/>
    </source>
</evidence>
<protein>
    <submittedName>
        <fullName evidence="4">Uncharacterized protein</fullName>
    </submittedName>
</protein>
<dbReference type="Gene3D" id="1.25.40.20">
    <property type="entry name" value="Ankyrin repeat-containing domain"/>
    <property type="match status" value="2"/>
</dbReference>
<dbReference type="InterPro" id="IPR036770">
    <property type="entry name" value="Ankyrin_rpt-contain_sf"/>
</dbReference>
<dbReference type="AlphaFoldDB" id="A0AB34IEB1"/>
<keyword evidence="2 3" id="KW-0040">ANK repeat</keyword>
<dbReference type="GO" id="GO:0005737">
    <property type="term" value="C:cytoplasm"/>
    <property type="evidence" value="ECO:0007669"/>
    <property type="project" value="TreeGrafter"/>
</dbReference>
<dbReference type="InterPro" id="IPR052420">
    <property type="entry name" value="Espin/Espin-like"/>
</dbReference>
<dbReference type="PANTHER" id="PTHR24153:SF8">
    <property type="entry name" value="FORKED, ISOFORM F"/>
    <property type="match status" value="1"/>
</dbReference>
<feature type="repeat" description="ANK" evidence="3">
    <location>
        <begin position="28"/>
        <end position="50"/>
    </location>
</feature>
<dbReference type="GO" id="GO:0051015">
    <property type="term" value="F:actin filament binding"/>
    <property type="evidence" value="ECO:0007669"/>
    <property type="project" value="TreeGrafter"/>
</dbReference>
<name>A0AB34IEB1_PRYPA</name>
<evidence type="ECO:0000256" key="1">
    <source>
        <dbReference type="ARBA" id="ARBA00022737"/>
    </source>
</evidence>
<dbReference type="PROSITE" id="PS50088">
    <property type="entry name" value="ANK_REPEAT"/>
    <property type="match status" value="1"/>
</dbReference>
<keyword evidence="1" id="KW-0677">Repeat</keyword>
<gene>
    <name evidence="4" type="ORF">AB1Y20_014732</name>
</gene>